<sequence length="94" mass="10616">MIFAVALGKGIPPFELNYFGCTLVVGWCTSNNIPTAADDCVWRFVCHWLNVRMYDGLAALRNKFVGTRLSTLDEAVQCSRWLPNDAKTLRHELP</sequence>
<dbReference type="AlphaFoldDB" id="A0A0M3I8Q6"/>
<organism evidence="1 2">
    <name type="scientific">Ascaris lumbricoides</name>
    <name type="common">Giant roundworm</name>
    <dbReference type="NCBI Taxonomy" id="6252"/>
    <lineage>
        <taxon>Eukaryota</taxon>
        <taxon>Metazoa</taxon>
        <taxon>Ecdysozoa</taxon>
        <taxon>Nematoda</taxon>
        <taxon>Chromadorea</taxon>
        <taxon>Rhabditida</taxon>
        <taxon>Spirurina</taxon>
        <taxon>Ascaridomorpha</taxon>
        <taxon>Ascaridoidea</taxon>
        <taxon>Ascarididae</taxon>
        <taxon>Ascaris</taxon>
    </lineage>
</organism>
<proteinExistence type="predicted"/>
<name>A0A0M3I8Q6_ASCLU</name>
<evidence type="ECO:0000313" key="1">
    <source>
        <dbReference type="Proteomes" id="UP000036681"/>
    </source>
</evidence>
<protein>
    <submittedName>
        <fullName evidence="2">DUF4218 domain-containing protein</fullName>
    </submittedName>
</protein>
<keyword evidence="1" id="KW-1185">Reference proteome</keyword>
<reference evidence="2" key="1">
    <citation type="submission" date="2017-02" db="UniProtKB">
        <authorList>
            <consortium name="WormBaseParasite"/>
        </authorList>
    </citation>
    <scope>IDENTIFICATION</scope>
</reference>
<evidence type="ECO:0000313" key="2">
    <source>
        <dbReference type="WBParaSite" id="ALUE_0001375601-mRNA-1"/>
    </source>
</evidence>
<dbReference type="WBParaSite" id="ALUE_0001375601-mRNA-1">
    <property type="protein sequence ID" value="ALUE_0001375601-mRNA-1"/>
    <property type="gene ID" value="ALUE_0001375601"/>
</dbReference>
<accession>A0A0M3I8Q6</accession>
<dbReference type="Proteomes" id="UP000036681">
    <property type="component" value="Unplaced"/>
</dbReference>